<organism evidence="1 2">
    <name type="scientific">Thraustotheca clavata</name>
    <dbReference type="NCBI Taxonomy" id="74557"/>
    <lineage>
        <taxon>Eukaryota</taxon>
        <taxon>Sar</taxon>
        <taxon>Stramenopiles</taxon>
        <taxon>Oomycota</taxon>
        <taxon>Saprolegniomycetes</taxon>
        <taxon>Saprolegniales</taxon>
        <taxon>Achlyaceae</taxon>
        <taxon>Thraustotheca</taxon>
    </lineage>
</organism>
<evidence type="ECO:0000313" key="1">
    <source>
        <dbReference type="EMBL" id="OQS03011.1"/>
    </source>
</evidence>
<gene>
    <name evidence="1" type="ORF">THRCLA_21269</name>
</gene>
<dbReference type="Proteomes" id="UP000243217">
    <property type="component" value="Unassembled WGS sequence"/>
</dbReference>
<protein>
    <submittedName>
        <fullName evidence="1">Uncharacterized protein</fullName>
    </submittedName>
</protein>
<name>A0A1V9ZYI0_9STRA</name>
<dbReference type="EMBL" id="JNBS01001045">
    <property type="protein sequence ID" value="OQS03011.1"/>
    <property type="molecule type" value="Genomic_DNA"/>
</dbReference>
<dbReference type="AlphaFoldDB" id="A0A1V9ZYI0"/>
<reference evidence="1 2" key="1">
    <citation type="journal article" date="2014" name="Genome Biol. Evol.">
        <title>The secreted proteins of Achlya hypogyna and Thraustotheca clavata identify the ancestral oomycete secretome and reveal gene acquisitions by horizontal gene transfer.</title>
        <authorList>
            <person name="Misner I."/>
            <person name="Blouin N."/>
            <person name="Leonard G."/>
            <person name="Richards T.A."/>
            <person name="Lane C.E."/>
        </authorList>
    </citation>
    <scope>NUCLEOTIDE SEQUENCE [LARGE SCALE GENOMIC DNA]</scope>
    <source>
        <strain evidence="1 2">ATCC 34112</strain>
    </source>
</reference>
<dbReference type="PANTHER" id="PTHR36052:SF1">
    <property type="entry name" value="EXCITATORY AMINO ACID TRANSPORTER"/>
    <property type="match status" value="1"/>
</dbReference>
<dbReference type="STRING" id="74557.A0A1V9ZYI0"/>
<accession>A0A1V9ZYI0</accession>
<sequence length="74" mass="8129">MTLFGAVFGAAFGLNTKLLSNALQKVPYMRHPWEHLALIGAGAYIGHIATDNYENQVNDVAALRSMLGKPEERE</sequence>
<comment type="caution">
    <text evidence="1">The sequence shown here is derived from an EMBL/GenBank/DDBJ whole genome shotgun (WGS) entry which is preliminary data.</text>
</comment>
<proteinExistence type="predicted"/>
<evidence type="ECO:0000313" key="2">
    <source>
        <dbReference type="Proteomes" id="UP000243217"/>
    </source>
</evidence>
<dbReference type="OrthoDB" id="523796at2759"/>
<keyword evidence="2" id="KW-1185">Reference proteome</keyword>
<dbReference type="PANTHER" id="PTHR36052">
    <property type="entry name" value="EXCITATORY AMINO ACID TRANSPORTER"/>
    <property type="match status" value="1"/>
</dbReference>